<dbReference type="InterPro" id="IPR005828">
    <property type="entry name" value="MFS_sugar_transport-like"/>
</dbReference>
<dbReference type="PANTHER" id="PTHR24064">
    <property type="entry name" value="SOLUTE CARRIER FAMILY 22 MEMBER"/>
    <property type="match status" value="1"/>
</dbReference>
<keyword evidence="3 5" id="KW-1133">Transmembrane helix</keyword>
<dbReference type="Pfam" id="PF00083">
    <property type="entry name" value="Sugar_tr"/>
    <property type="match status" value="1"/>
</dbReference>
<evidence type="ECO:0000256" key="3">
    <source>
        <dbReference type="ARBA" id="ARBA00022989"/>
    </source>
</evidence>
<dbReference type="GeneID" id="124293869"/>
<feature type="transmembrane region" description="Helical" evidence="5">
    <location>
        <begin position="254"/>
        <end position="273"/>
    </location>
</feature>
<feature type="transmembrane region" description="Helical" evidence="5">
    <location>
        <begin position="423"/>
        <end position="446"/>
    </location>
</feature>
<organism evidence="7 8">
    <name type="scientific">Neodiprion lecontei</name>
    <name type="common">Redheaded pine sawfly</name>
    <dbReference type="NCBI Taxonomy" id="441921"/>
    <lineage>
        <taxon>Eukaryota</taxon>
        <taxon>Metazoa</taxon>
        <taxon>Ecdysozoa</taxon>
        <taxon>Arthropoda</taxon>
        <taxon>Hexapoda</taxon>
        <taxon>Insecta</taxon>
        <taxon>Pterygota</taxon>
        <taxon>Neoptera</taxon>
        <taxon>Endopterygota</taxon>
        <taxon>Hymenoptera</taxon>
        <taxon>Tenthredinoidea</taxon>
        <taxon>Diprionidae</taxon>
        <taxon>Diprioninae</taxon>
        <taxon>Neodiprion</taxon>
    </lineage>
</organism>
<feature type="domain" description="Major facilitator superfamily (MFS) profile" evidence="6">
    <location>
        <begin position="61"/>
        <end position="511"/>
    </location>
</feature>
<evidence type="ECO:0000256" key="2">
    <source>
        <dbReference type="ARBA" id="ARBA00022692"/>
    </source>
</evidence>
<dbReference type="CDD" id="cd17317">
    <property type="entry name" value="MFS_SLC22"/>
    <property type="match status" value="1"/>
</dbReference>
<feature type="transmembrane region" description="Helical" evidence="5">
    <location>
        <begin position="20"/>
        <end position="42"/>
    </location>
</feature>
<feature type="transmembrane region" description="Helical" evidence="5">
    <location>
        <begin position="370"/>
        <end position="391"/>
    </location>
</feature>
<evidence type="ECO:0000256" key="4">
    <source>
        <dbReference type="ARBA" id="ARBA00023136"/>
    </source>
</evidence>
<gene>
    <name evidence="8" type="primary">LOC124293869</name>
</gene>
<feature type="transmembrane region" description="Helical" evidence="5">
    <location>
        <begin position="341"/>
        <end position="358"/>
    </location>
</feature>
<evidence type="ECO:0000256" key="1">
    <source>
        <dbReference type="ARBA" id="ARBA00004141"/>
    </source>
</evidence>
<keyword evidence="2 5" id="KW-0812">Transmembrane</keyword>
<protein>
    <submittedName>
        <fullName evidence="8">Organic cation transporter protein-like isoform X1</fullName>
    </submittedName>
</protein>
<evidence type="ECO:0000259" key="6">
    <source>
        <dbReference type="PROSITE" id="PS50850"/>
    </source>
</evidence>
<name>A0ABM3FWZ9_NEOLC</name>
<dbReference type="InterPro" id="IPR036259">
    <property type="entry name" value="MFS_trans_sf"/>
</dbReference>
<evidence type="ECO:0000313" key="8">
    <source>
        <dbReference type="RefSeq" id="XP_046592549.1"/>
    </source>
</evidence>
<comment type="subcellular location">
    <subcellularLocation>
        <location evidence="1">Membrane</location>
        <topology evidence="1">Multi-pass membrane protein</topology>
    </subcellularLocation>
</comment>
<keyword evidence="4 5" id="KW-0472">Membrane</keyword>
<sequence>MGFDQVISQLGTFGPYQRRIYLAMCLPIISSTFHVMGGIFLAGKPDFRCLTPGEDPENATYLIQPDLANVTYPWDRDTGTWSRCKRYDLDYGDHYETRSDDLNSSMPSVVTCDSFVYDKDQYGVTVTTKWDLVCDNAWLKTASESLFMLGVMVGVLTFSTLSDRYGRRTTLIWGSIVQLISGLLIAVAPNFTVYVIGRTVVATTTTGVYLTTYIAAIETVGPKKKLLTGISGIFFIIGALLSICFAYFIKNWRILQIAFATPTILLLVFSWSVRESARWLLSKGRVEEAIDILRKAFIENGVELAPDTLNGFLENHSEDKSGTKKYSVFALLKNPSMRKRTLILFVIWIVNNCTYYGLSWITPNLGGNVYLNSGISAGVDLPAYVFLVCIVDKCPRRFILCSCMWLVAITLLSTFFVPTDMGWLVITLSMIGKLIISISYTTISVFTAEQFPTVLRNTGVGTCSAMARLGGVVAPMINELSEISVAIPLVTFGSCSLLAGLITLLLPETLETELPETIQEMEDFGKKKSKTDRELDVILSNASKLKASNNRHWKNHESKNYYY</sequence>
<feature type="transmembrane region" description="Helical" evidence="5">
    <location>
        <begin position="398"/>
        <end position="417"/>
    </location>
</feature>
<dbReference type="Gene3D" id="1.20.1250.20">
    <property type="entry name" value="MFS general substrate transporter like domains"/>
    <property type="match status" value="1"/>
</dbReference>
<keyword evidence="7" id="KW-1185">Reference proteome</keyword>
<dbReference type="InterPro" id="IPR020846">
    <property type="entry name" value="MFS_dom"/>
</dbReference>
<dbReference type="SUPFAM" id="SSF103473">
    <property type="entry name" value="MFS general substrate transporter"/>
    <property type="match status" value="1"/>
</dbReference>
<dbReference type="PROSITE" id="PS50850">
    <property type="entry name" value="MFS"/>
    <property type="match status" value="1"/>
</dbReference>
<feature type="transmembrane region" description="Helical" evidence="5">
    <location>
        <begin position="226"/>
        <end position="248"/>
    </location>
</feature>
<reference evidence="8" key="1">
    <citation type="submission" date="2025-08" db="UniProtKB">
        <authorList>
            <consortium name="RefSeq"/>
        </authorList>
    </citation>
    <scope>IDENTIFICATION</scope>
    <source>
        <tissue evidence="8">Thorax and Abdomen</tissue>
    </source>
</reference>
<proteinExistence type="predicted"/>
<feature type="transmembrane region" description="Helical" evidence="5">
    <location>
        <begin position="483"/>
        <end position="506"/>
    </location>
</feature>
<dbReference type="RefSeq" id="XP_046592549.1">
    <property type="nucleotide sequence ID" value="XM_046736593.1"/>
</dbReference>
<accession>A0ABM3FWZ9</accession>
<feature type="transmembrane region" description="Helical" evidence="5">
    <location>
        <begin position="137"/>
        <end position="158"/>
    </location>
</feature>
<evidence type="ECO:0000256" key="5">
    <source>
        <dbReference type="SAM" id="Phobius"/>
    </source>
</evidence>
<feature type="transmembrane region" description="Helical" evidence="5">
    <location>
        <begin position="170"/>
        <end position="189"/>
    </location>
</feature>
<evidence type="ECO:0000313" key="7">
    <source>
        <dbReference type="Proteomes" id="UP000829291"/>
    </source>
</evidence>
<dbReference type="Proteomes" id="UP000829291">
    <property type="component" value="Chromosome 1"/>
</dbReference>
<feature type="transmembrane region" description="Helical" evidence="5">
    <location>
        <begin position="195"/>
        <end position="214"/>
    </location>
</feature>